<dbReference type="RefSeq" id="WP_369330100.1">
    <property type="nucleotide sequence ID" value="NZ_JAULBC010000004.1"/>
</dbReference>
<evidence type="ECO:0000313" key="4">
    <source>
        <dbReference type="Proteomes" id="UP001560573"/>
    </source>
</evidence>
<dbReference type="EMBL" id="JAULBC010000004">
    <property type="protein sequence ID" value="MEX6688692.1"/>
    <property type="molecule type" value="Genomic_DNA"/>
</dbReference>
<evidence type="ECO:0000259" key="2">
    <source>
        <dbReference type="Pfam" id="PF13810"/>
    </source>
</evidence>
<dbReference type="Proteomes" id="UP001560573">
    <property type="component" value="Unassembled WGS sequence"/>
</dbReference>
<dbReference type="InterPro" id="IPR025442">
    <property type="entry name" value="DUF4185"/>
</dbReference>
<feature type="chain" id="PRO_5046869212" evidence="1">
    <location>
        <begin position="26"/>
        <end position="405"/>
    </location>
</feature>
<evidence type="ECO:0000313" key="3">
    <source>
        <dbReference type="EMBL" id="MEX6688692.1"/>
    </source>
</evidence>
<organism evidence="3 4">
    <name type="scientific">Danxiaibacter flavus</name>
    <dbReference type="NCBI Taxonomy" id="3049108"/>
    <lineage>
        <taxon>Bacteria</taxon>
        <taxon>Pseudomonadati</taxon>
        <taxon>Bacteroidota</taxon>
        <taxon>Chitinophagia</taxon>
        <taxon>Chitinophagales</taxon>
        <taxon>Chitinophagaceae</taxon>
        <taxon>Danxiaibacter</taxon>
    </lineage>
</organism>
<reference evidence="3 4" key="1">
    <citation type="submission" date="2023-07" db="EMBL/GenBank/DDBJ databases">
        <authorList>
            <person name="Lian W.-H."/>
        </authorList>
    </citation>
    <scope>NUCLEOTIDE SEQUENCE [LARGE SCALE GENOMIC DNA]</scope>
    <source>
        <strain evidence="3 4">SYSU DXS3180</strain>
    </source>
</reference>
<accession>A0ABV3ZFN5</accession>
<sequence length="405" mass="45133">MNSQACRSIKHTAACILMLSVSLVACKSSNKMAVAKSTDNTTIKFTAKPDSQWTALFNRQHGWFGADGIYAIPLNGKDTKSADDDTTMLVFSDSMIGDIINGKLQPGYVMIHNSVAYVKGTISEKDKIQFKWDSTSIGQPLSVFEPRTPATKEGDYYWLGDGFVNTERNNEINLFGHTIRNTKDSVFGFKEVGTTLITIPAYSRPPFKNLQQIDLPFLNDGDEEQFASFGAGVFVNTKKTGIANGDGFVYVYGVRGKAKHLVAARVKPKDIGNVAEWRYWDGRKWNADMHTIANITDHLSNELSVTRLQDGRYALVFQVDGIGSAVGLRLGSSPVGPFGPVIKIWECPEIKLGKNIFTYNAKAHSNFSTPNELLISYNVNSFDFFNDIQKYPDLYRPRFIRVKVE</sequence>
<keyword evidence="1" id="KW-0732">Signal</keyword>
<feature type="signal peptide" evidence="1">
    <location>
        <begin position="1"/>
        <end position="25"/>
    </location>
</feature>
<gene>
    <name evidence="3" type="ORF">QTN47_14350</name>
</gene>
<keyword evidence="4" id="KW-1185">Reference proteome</keyword>
<dbReference type="PROSITE" id="PS51257">
    <property type="entry name" value="PROKAR_LIPOPROTEIN"/>
    <property type="match status" value="1"/>
</dbReference>
<feature type="domain" description="DUF4185" evidence="2">
    <location>
        <begin position="236"/>
        <end position="340"/>
    </location>
</feature>
<evidence type="ECO:0000256" key="1">
    <source>
        <dbReference type="SAM" id="SignalP"/>
    </source>
</evidence>
<proteinExistence type="predicted"/>
<dbReference type="Pfam" id="PF13810">
    <property type="entry name" value="DUF4185"/>
    <property type="match status" value="1"/>
</dbReference>
<name>A0ABV3ZFN5_9BACT</name>
<protein>
    <submittedName>
        <fullName evidence="3">DUF4185 domain-containing protein</fullName>
    </submittedName>
</protein>
<comment type="caution">
    <text evidence="3">The sequence shown here is derived from an EMBL/GenBank/DDBJ whole genome shotgun (WGS) entry which is preliminary data.</text>
</comment>